<proteinExistence type="predicted"/>
<protein>
    <submittedName>
        <fullName evidence="1">Uncharacterized protein</fullName>
    </submittedName>
</protein>
<comment type="caution">
    <text evidence="1">The sequence shown here is derived from an EMBL/GenBank/DDBJ whole genome shotgun (WGS) entry which is preliminary data.</text>
</comment>
<organism evidence="1 2">
    <name type="scientific">Candolleomyces aberdarensis</name>
    <dbReference type="NCBI Taxonomy" id="2316362"/>
    <lineage>
        <taxon>Eukaryota</taxon>
        <taxon>Fungi</taxon>
        <taxon>Dikarya</taxon>
        <taxon>Basidiomycota</taxon>
        <taxon>Agaricomycotina</taxon>
        <taxon>Agaricomycetes</taxon>
        <taxon>Agaricomycetidae</taxon>
        <taxon>Agaricales</taxon>
        <taxon>Agaricineae</taxon>
        <taxon>Psathyrellaceae</taxon>
        <taxon>Candolleomyces</taxon>
    </lineage>
</organism>
<accession>A0A4Q2D5N0</accession>
<sequence length="55" mass="5730">MSSSVILPPPVPLVPAGFHSFSLFRAGQCGRSGEDFGVKAGDPALFLLFALLIPT</sequence>
<name>A0A4Q2D5N0_9AGAR</name>
<evidence type="ECO:0000313" key="2">
    <source>
        <dbReference type="Proteomes" id="UP000290288"/>
    </source>
</evidence>
<dbReference type="EMBL" id="SDEE01000856">
    <property type="protein sequence ID" value="RXW13674.1"/>
    <property type="molecule type" value="Genomic_DNA"/>
</dbReference>
<reference evidence="1 2" key="1">
    <citation type="submission" date="2019-01" db="EMBL/GenBank/DDBJ databases">
        <title>Draft genome sequence of Psathyrella aberdarensis IHI B618.</title>
        <authorList>
            <person name="Buettner E."/>
            <person name="Kellner H."/>
        </authorList>
    </citation>
    <scope>NUCLEOTIDE SEQUENCE [LARGE SCALE GENOMIC DNA]</scope>
    <source>
        <strain evidence="1 2">IHI B618</strain>
    </source>
</reference>
<dbReference type="AlphaFoldDB" id="A0A4Q2D5N0"/>
<evidence type="ECO:0000313" key="1">
    <source>
        <dbReference type="EMBL" id="RXW13674.1"/>
    </source>
</evidence>
<gene>
    <name evidence="1" type="ORF">EST38_g12182</name>
</gene>
<dbReference type="Proteomes" id="UP000290288">
    <property type="component" value="Unassembled WGS sequence"/>
</dbReference>
<keyword evidence="2" id="KW-1185">Reference proteome</keyword>